<evidence type="ECO:0000256" key="6">
    <source>
        <dbReference type="RuleBase" id="RU004432"/>
    </source>
</evidence>
<keyword evidence="1 5" id="KW-0677">Repeat</keyword>
<dbReference type="CDD" id="cd19499">
    <property type="entry name" value="RecA-like_ClpB_Hsp104-like"/>
    <property type="match status" value="1"/>
</dbReference>
<dbReference type="PROSITE" id="PS00871">
    <property type="entry name" value="CLPAB_2"/>
    <property type="match status" value="1"/>
</dbReference>
<dbReference type="PANTHER" id="PTHR11638:SF18">
    <property type="entry name" value="HEAT SHOCK PROTEIN 104"/>
    <property type="match status" value="1"/>
</dbReference>
<reference evidence="8 9" key="1">
    <citation type="submission" date="2015-09" db="EMBL/GenBank/DDBJ databases">
        <authorList>
            <consortium name="Pathogen Informatics"/>
        </authorList>
    </citation>
    <scope>NUCLEOTIDE SEQUENCE [LARGE SCALE GENOMIC DNA]</scope>
    <source>
        <strain evidence="8 9">2789STDY5834928</strain>
    </source>
</reference>
<dbReference type="SUPFAM" id="SSF81923">
    <property type="entry name" value="Double Clp-N motif"/>
    <property type="match status" value="1"/>
</dbReference>
<comment type="similarity">
    <text evidence="6">Belongs to the ClpA/ClpB family.</text>
</comment>
<dbReference type="Proteomes" id="UP000095662">
    <property type="component" value="Unassembled WGS sequence"/>
</dbReference>
<keyword evidence="3 6" id="KW-0067">ATP-binding</keyword>
<evidence type="ECO:0000256" key="1">
    <source>
        <dbReference type="ARBA" id="ARBA00022737"/>
    </source>
</evidence>
<dbReference type="InterPro" id="IPR028299">
    <property type="entry name" value="ClpA/B_CS2"/>
</dbReference>
<gene>
    <name evidence="8" type="primary">clpC</name>
    <name evidence="8" type="ORF">ERS852540_01552</name>
</gene>
<dbReference type="FunFam" id="3.40.50.300:FF:000010">
    <property type="entry name" value="Chaperone clpB 1, putative"/>
    <property type="match status" value="1"/>
</dbReference>
<dbReference type="InterPro" id="IPR004176">
    <property type="entry name" value="Clp_R_N"/>
</dbReference>
<dbReference type="GO" id="GO:0034605">
    <property type="term" value="P:cellular response to heat"/>
    <property type="evidence" value="ECO:0007669"/>
    <property type="project" value="TreeGrafter"/>
</dbReference>
<dbReference type="SMART" id="SM01086">
    <property type="entry name" value="ClpB_D2-small"/>
    <property type="match status" value="1"/>
</dbReference>
<accession>A0A174ZU88</accession>
<dbReference type="GO" id="GO:0005524">
    <property type="term" value="F:ATP binding"/>
    <property type="evidence" value="ECO:0007669"/>
    <property type="project" value="UniProtKB-KW"/>
</dbReference>
<dbReference type="Pfam" id="PF07724">
    <property type="entry name" value="AAA_2"/>
    <property type="match status" value="1"/>
</dbReference>
<dbReference type="InterPro" id="IPR050130">
    <property type="entry name" value="ClpA_ClpB"/>
</dbReference>
<dbReference type="STRING" id="39492.ERS852540_01552"/>
<keyword evidence="4 6" id="KW-0143">Chaperone</keyword>
<dbReference type="InterPro" id="IPR041546">
    <property type="entry name" value="ClpA/ClpB_AAA_lid"/>
</dbReference>
<organism evidence="8 9">
    <name type="scientific">[Eubacterium] siraeum</name>
    <dbReference type="NCBI Taxonomy" id="39492"/>
    <lineage>
        <taxon>Bacteria</taxon>
        <taxon>Bacillati</taxon>
        <taxon>Bacillota</taxon>
        <taxon>Clostridia</taxon>
        <taxon>Eubacteriales</taxon>
        <taxon>Oscillospiraceae</taxon>
        <taxon>Oscillospiraceae incertae sedis</taxon>
    </lineage>
</organism>
<dbReference type="InterPro" id="IPR003959">
    <property type="entry name" value="ATPase_AAA_core"/>
</dbReference>
<feature type="domain" description="Clp R" evidence="7">
    <location>
        <begin position="3"/>
        <end position="145"/>
    </location>
</feature>
<dbReference type="InterPro" id="IPR036628">
    <property type="entry name" value="Clp_N_dom_sf"/>
</dbReference>
<dbReference type="FunFam" id="3.40.50.300:FF:000025">
    <property type="entry name" value="ATP-dependent Clp protease subunit"/>
    <property type="match status" value="1"/>
</dbReference>
<dbReference type="AlphaFoldDB" id="A0A174ZU88"/>
<evidence type="ECO:0000256" key="4">
    <source>
        <dbReference type="ARBA" id="ARBA00023186"/>
    </source>
</evidence>
<evidence type="ECO:0000259" key="7">
    <source>
        <dbReference type="PROSITE" id="PS51903"/>
    </source>
</evidence>
<dbReference type="Pfam" id="PF00004">
    <property type="entry name" value="AAA"/>
    <property type="match status" value="1"/>
</dbReference>
<dbReference type="Pfam" id="PF02861">
    <property type="entry name" value="Clp_N"/>
    <property type="match status" value="1"/>
</dbReference>
<evidence type="ECO:0000256" key="2">
    <source>
        <dbReference type="ARBA" id="ARBA00022741"/>
    </source>
</evidence>
<dbReference type="GO" id="GO:0016887">
    <property type="term" value="F:ATP hydrolysis activity"/>
    <property type="evidence" value="ECO:0007669"/>
    <property type="project" value="InterPro"/>
</dbReference>
<dbReference type="SUPFAM" id="SSF52540">
    <property type="entry name" value="P-loop containing nucleoside triphosphate hydrolases"/>
    <property type="match status" value="2"/>
</dbReference>
<evidence type="ECO:0000256" key="3">
    <source>
        <dbReference type="ARBA" id="ARBA00022840"/>
    </source>
</evidence>
<dbReference type="PROSITE" id="PS00870">
    <property type="entry name" value="CLPAB_1"/>
    <property type="match status" value="1"/>
</dbReference>
<dbReference type="PRINTS" id="PR00300">
    <property type="entry name" value="CLPPROTEASEA"/>
</dbReference>
<keyword evidence="2 6" id="KW-0547">Nucleotide-binding</keyword>
<protein>
    <submittedName>
        <fullName evidence="8">Negative regulator of genetic competence ClpC/MecB</fullName>
    </submittedName>
</protein>
<dbReference type="Pfam" id="PF10431">
    <property type="entry name" value="ClpB_D2-small"/>
    <property type="match status" value="1"/>
</dbReference>
<evidence type="ECO:0000313" key="8">
    <source>
        <dbReference type="EMBL" id="CUQ87636.1"/>
    </source>
</evidence>
<proteinExistence type="inferred from homology"/>
<dbReference type="PROSITE" id="PS51903">
    <property type="entry name" value="CLP_R"/>
    <property type="match status" value="1"/>
</dbReference>
<dbReference type="InterPro" id="IPR003593">
    <property type="entry name" value="AAA+_ATPase"/>
</dbReference>
<dbReference type="OrthoDB" id="9803641at2"/>
<dbReference type="CDD" id="cd00009">
    <property type="entry name" value="AAA"/>
    <property type="match status" value="1"/>
</dbReference>
<dbReference type="InterPro" id="IPR018368">
    <property type="entry name" value="ClpA/B_CS1"/>
</dbReference>
<dbReference type="Gene3D" id="1.10.1780.10">
    <property type="entry name" value="Clp, N-terminal domain"/>
    <property type="match status" value="1"/>
</dbReference>
<dbReference type="PANTHER" id="PTHR11638">
    <property type="entry name" value="ATP-DEPENDENT CLP PROTEASE"/>
    <property type="match status" value="1"/>
</dbReference>
<dbReference type="InterPro" id="IPR019489">
    <property type="entry name" value="Clp_ATPase_C"/>
</dbReference>
<dbReference type="Gene3D" id="4.10.860.10">
    <property type="entry name" value="UVR domain"/>
    <property type="match status" value="1"/>
</dbReference>
<dbReference type="InterPro" id="IPR027417">
    <property type="entry name" value="P-loop_NTPase"/>
</dbReference>
<sequence>MEFNGFTDKANDALNCALTCAMSMGHTYVGSEHILYGLCGSNGGVAYTVLRQSGVTCNSIASRINALIGKGLPTQLTVSDFTPRSRRILESAVMIARNAGKTAAGTDHILRAIMRDNECYASVFLHEMGISGEAVLDQGADTQKNTPQGKRNGSVLPSALSGYGRNLTMLAQEGKIDPCFGRERETNRVIEILLRRSKNNPCLVGEAGVGKTAIAEGLAMRIAGGNVPDELKTKKIYMLDITSMLAGAKYRGDFEERLKRVFDEIRNDGNIIVFIDEIHNIVGAGAAEGAIDAANILKPMLARGEIRLIGATTNAEYKKYIEKDPALERRLQPVTVNEPTEEETVTILNGLRCRYESYHKVKITDEAISAAVGLSVRYINDRFLPDKAIDLIDEGSAKIRLSRSGEDSVGKKLKELSDEKIRAINNKDFALALKLREQEKTLCANTGGYTATLTADDIADVVTQHTGIPVRYNGNDTTKWLAGLEKTLSENVIGQEKAVRAVANAVRRGRSGLSDEHRPVGSFIFLGTTGVGKTKCCKELAKALFGTEKALIRFDMSEYSEKHSVSKLIGAPAGYVGYEDGGRLTDRVRKSPYSVVLFDEIEKAHPDVFDILLQVLDDGRLTDSGGRTVDFTNTVIIMTGNIGSTLIAKGKSRLGFGIQQRQEEISGLVRGELEKYFRPEFLGRVDEVVVFNELSCAEYKLICEKMLSELSKQCERQGIAFSWSERLSEKLCTEAKSRNEGARPIAKLIDKNVRNMISDGIISGEFSTGDGIYADIADDDSYSVRKIKSCTCYR</sequence>
<dbReference type="GO" id="GO:0005737">
    <property type="term" value="C:cytoplasm"/>
    <property type="evidence" value="ECO:0007669"/>
    <property type="project" value="TreeGrafter"/>
</dbReference>
<dbReference type="Gene3D" id="3.40.50.300">
    <property type="entry name" value="P-loop containing nucleotide triphosphate hydrolases"/>
    <property type="match status" value="2"/>
</dbReference>
<dbReference type="SMART" id="SM00382">
    <property type="entry name" value="AAA"/>
    <property type="match status" value="2"/>
</dbReference>
<dbReference type="Pfam" id="PF17871">
    <property type="entry name" value="AAA_lid_9"/>
    <property type="match status" value="1"/>
</dbReference>
<evidence type="ECO:0000256" key="5">
    <source>
        <dbReference type="PROSITE-ProRule" id="PRU01251"/>
    </source>
</evidence>
<dbReference type="EMBL" id="CZBY01000011">
    <property type="protein sequence ID" value="CUQ87636.1"/>
    <property type="molecule type" value="Genomic_DNA"/>
</dbReference>
<name>A0A174ZU88_9FIRM</name>
<evidence type="ECO:0000313" key="9">
    <source>
        <dbReference type="Proteomes" id="UP000095662"/>
    </source>
</evidence>
<dbReference type="Gene3D" id="1.10.8.60">
    <property type="match status" value="2"/>
</dbReference>
<dbReference type="InterPro" id="IPR001270">
    <property type="entry name" value="ClpA/B"/>
</dbReference>